<proteinExistence type="predicted"/>
<dbReference type="PANTHER" id="PTHR30473:SF3">
    <property type="entry name" value="PROTEIN PHOH"/>
    <property type="match status" value="1"/>
</dbReference>
<dbReference type="SUPFAM" id="SSF52540">
    <property type="entry name" value="P-loop containing nucleoside triphosphate hydrolases"/>
    <property type="match status" value="1"/>
</dbReference>
<protein>
    <submittedName>
        <fullName evidence="5">PhoH-like protein</fullName>
    </submittedName>
</protein>
<dbReference type="GeneID" id="8684025"/>
<dbReference type="InterPro" id="IPR003714">
    <property type="entry name" value="PhoH"/>
</dbReference>
<keyword evidence="1" id="KW-0547">Nucleotide-binding</keyword>
<evidence type="ECO:0000256" key="3">
    <source>
        <dbReference type="SAM" id="MobiDB-lite"/>
    </source>
</evidence>
<organismHost>
    <name type="scientific">Delftia acidovorans</name>
    <name type="common">Pseudomonas acidovorans</name>
    <name type="synonym">Comamonas acidovorans</name>
    <dbReference type="NCBI Taxonomy" id="80866"/>
</organismHost>
<dbReference type="InterPro" id="IPR051451">
    <property type="entry name" value="PhoH2-like"/>
</dbReference>
<name>C9DG49_BPW14</name>
<dbReference type="GO" id="GO:0005524">
    <property type="term" value="F:ATP binding"/>
    <property type="evidence" value="ECO:0007669"/>
    <property type="project" value="UniProtKB-KW"/>
</dbReference>
<accession>C9DG49</accession>
<evidence type="ECO:0000259" key="4">
    <source>
        <dbReference type="Pfam" id="PF02562"/>
    </source>
</evidence>
<sequence>MAKQNRRQAQQHTRRGQRVTESIQLSYQRDEYEARQEHEDHVRTATSKREVFTPKTPRQTRLFQSILNNEISVGEGPAGVGKTFTVAAAMAKLLKDGQIHEIVITRANVTVGESIGMLPGTIEEKMAPLLAPILDALKRVLGAGEYEYMLRRGRIKMLPFEYVRGRSFKDTGVIVDEAQNLSRNEVVAICTRYESGRLVILGDPFQNDINSSVVQFGLDPEPTGLEWLSAFNDRNDLGIGVTKFELEDVVRSGFVKRFLTALYTKGH</sequence>
<organism evidence="5 6">
    <name type="scientific">Delftia phage PhiW-14</name>
    <name type="common">Deftia acidovorans bacteriophage phiW-14</name>
    <dbReference type="NCBI Taxonomy" id="665032"/>
    <lineage>
        <taxon>Viruses</taxon>
        <taxon>Duplodnaviria</taxon>
        <taxon>Heunggongvirae</taxon>
        <taxon>Uroviricota</taxon>
        <taxon>Caudoviricetes</taxon>
        <taxon>Ionavirus</taxon>
        <taxon>Ionavirus W14</taxon>
    </lineage>
</organism>
<feature type="domain" description="PhoH-like protein" evidence="4">
    <location>
        <begin position="53"/>
        <end position="261"/>
    </location>
</feature>
<evidence type="ECO:0000313" key="6">
    <source>
        <dbReference type="Proteomes" id="UP000008986"/>
    </source>
</evidence>
<feature type="region of interest" description="Disordered" evidence="3">
    <location>
        <begin position="1"/>
        <end position="25"/>
    </location>
</feature>
<dbReference type="Pfam" id="PF02562">
    <property type="entry name" value="PhoH"/>
    <property type="match status" value="1"/>
</dbReference>
<reference evidence="6" key="1">
    <citation type="submission" date="2009-07" db="EMBL/GenBank/DDBJ databases">
        <authorList>
            <person name="Kropinski A.M."/>
            <person name="Villegas A."/>
            <person name="Lingohr E.J."/>
        </authorList>
    </citation>
    <scope>NUCLEOTIDE SEQUENCE [LARGE SCALE GENOMIC DNA]</scope>
</reference>
<dbReference type="InterPro" id="IPR027417">
    <property type="entry name" value="P-loop_NTPase"/>
</dbReference>
<dbReference type="RefSeq" id="YP_003358932.1">
    <property type="nucleotide sequence ID" value="NC_013697.1"/>
</dbReference>
<dbReference type="EMBL" id="GQ357915">
    <property type="protein sequence ID" value="ACV50100.1"/>
    <property type="molecule type" value="Genomic_DNA"/>
</dbReference>
<keyword evidence="6" id="KW-1185">Reference proteome</keyword>
<evidence type="ECO:0000256" key="2">
    <source>
        <dbReference type="ARBA" id="ARBA00022840"/>
    </source>
</evidence>
<gene>
    <name evidence="5" type="primary">78</name>
</gene>
<evidence type="ECO:0000256" key="1">
    <source>
        <dbReference type="ARBA" id="ARBA00022741"/>
    </source>
</evidence>
<keyword evidence="2" id="KW-0067">ATP-binding</keyword>
<dbReference type="Gene3D" id="3.40.50.300">
    <property type="entry name" value="P-loop containing nucleotide triphosphate hydrolases"/>
    <property type="match status" value="1"/>
</dbReference>
<evidence type="ECO:0000313" key="5">
    <source>
        <dbReference type="EMBL" id="ACV50100.1"/>
    </source>
</evidence>
<dbReference type="OrthoDB" id="8501at10239"/>
<dbReference type="Proteomes" id="UP000008986">
    <property type="component" value="Segment"/>
</dbReference>
<dbReference type="KEGG" id="vg:8684025"/>
<dbReference type="PANTHER" id="PTHR30473">
    <property type="entry name" value="PROTEIN PHOH"/>
    <property type="match status" value="1"/>
</dbReference>